<accession>A0A0F7L9E3</accession>
<evidence type="ECO:0000256" key="1">
    <source>
        <dbReference type="SAM" id="MobiDB-lite"/>
    </source>
</evidence>
<organism evidence="2">
    <name type="scientific">uncultured marine virus</name>
    <dbReference type="NCBI Taxonomy" id="186617"/>
    <lineage>
        <taxon>Viruses</taxon>
        <taxon>environmental samples</taxon>
    </lineage>
</organism>
<reference evidence="2" key="2">
    <citation type="submission" date="2015-03" db="EMBL/GenBank/DDBJ databases">
        <authorList>
            <person name="Chow C.-E.T."/>
            <person name="Winget D.M."/>
            <person name="White R.A.III."/>
            <person name="Hallam S.J."/>
            <person name="Suttle C.A."/>
        </authorList>
    </citation>
    <scope>NUCLEOTIDE SEQUENCE</scope>
    <source>
        <strain evidence="2">Oxic1_6</strain>
    </source>
</reference>
<name>A0A0F7L9E3_9VIRU</name>
<evidence type="ECO:0000313" key="2">
    <source>
        <dbReference type="EMBL" id="AKH48213.1"/>
    </source>
</evidence>
<protein>
    <submittedName>
        <fullName evidence="2">Uncharacterized protein</fullName>
    </submittedName>
</protein>
<feature type="compositionally biased region" description="Polar residues" evidence="1">
    <location>
        <begin position="31"/>
        <end position="43"/>
    </location>
</feature>
<proteinExistence type="predicted"/>
<sequence length="87" mass="9419">MAAETLTRRLRGCRVVSWTLRLSPRRLSGRATPSSASDRSSPRGQGPRGSCRFGLGRSVPLLVASQRPTPRSSSHRPGLASRSCWSS</sequence>
<dbReference type="EMBL" id="KR029601">
    <property type="protein sequence ID" value="AKH48213.1"/>
    <property type="molecule type" value="Genomic_DNA"/>
</dbReference>
<reference evidence="2" key="1">
    <citation type="journal article" date="2015" name="Front. Microbiol.">
        <title>Combining genomic sequencing methods to explore viral diversity and reveal potential virus-host interactions.</title>
        <authorList>
            <person name="Chow C.E."/>
            <person name="Winget D.M."/>
            <person name="White R.A.III."/>
            <person name="Hallam S.J."/>
            <person name="Suttle C.A."/>
        </authorList>
    </citation>
    <scope>NUCLEOTIDE SEQUENCE</scope>
    <source>
        <strain evidence="2">Oxic1_6</strain>
    </source>
</reference>
<feature type="region of interest" description="Disordered" evidence="1">
    <location>
        <begin position="24"/>
        <end position="87"/>
    </location>
</feature>